<evidence type="ECO:0000256" key="1">
    <source>
        <dbReference type="ARBA" id="ARBA00022722"/>
    </source>
</evidence>
<dbReference type="Proteomes" id="UP000318416">
    <property type="component" value="Unassembled WGS sequence"/>
</dbReference>
<keyword evidence="1" id="KW-0540">Nuclease</keyword>
<dbReference type="SUPFAM" id="SSF53098">
    <property type="entry name" value="Ribonuclease H-like"/>
    <property type="match status" value="1"/>
</dbReference>
<protein>
    <submittedName>
        <fullName evidence="5">DNA polymerase-3 subunit epsilon</fullName>
    </submittedName>
</protein>
<evidence type="ECO:0000259" key="4">
    <source>
        <dbReference type="SMART" id="SM00479"/>
    </source>
</evidence>
<keyword evidence="3" id="KW-0269">Exonuclease</keyword>
<feature type="domain" description="Exonuclease" evidence="4">
    <location>
        <begin position="8"/>
        <end position="187"/>
    </location>
</feature>
<dbReference type="Pfam" id="PF00929">
    <property type="entry name" value="RNase_T"/>
    <property type="match status" value="1"/>
</dbReference>
<evidence type="ECO:0000256" key="3">
    <source>
        <dbReference type="ARBA" id="ARBA00022839"/>
    </source>
</evidence>
<keyword evidence="2" id="KW-0378">Hydrolase</keyword>
<dbReference type="Gene3D" id="3.30.420.10">
    <property type="entry name" value="Ribonuclease H-like superfamily/Ribonuclease H"/>
    <property type="match status" value="1"/>
</dbReference>
<dbReference type="InterPro" id="IPR013520">
    <property type="entry name" value="Ribonucl_H"/>
</dbReference>
<dbReference type="GO" id="GO:0005829">
    <property type="term" value="C:cytosol"/>
    <property type="evidence" value="ECO:0007669"/>
    <property type="project" value="TreeGrafter"/>
</dbReference>
<reference evidence="5 6" key="1">
    <citation type="submission" date="2019-06" db="EMBL/GenBank/DDBJ databases">
        <title>Sequencing the genomes of 1000 actinobacteria strains.</title>
        <authorList>
            <person name="Klenk H.-P."/>
        </authorList>
    </citation>
    <scope>NUCLEOTIDE SEQUENCE [LARGE SCALE GENOMIC DNA]</scope>
    <source>
        <strain evidence="5 6">DSM 41649</strain>
    </source>
</reference>
<dbReference type="SMART" id="SM00479">
    <property type="entry name" value="EXOIII"/>
    <property type="match status" value="1"/>
</dbReference>
<organism evidence="5 6">
    <name type="scientific">Kitasatospora atroaurantiaca</name>
    <dbReference type="NCBI Taxonomy" id="285545"/>
    <lineage>
        <taxon>Bacteria</taxon>
        <taxon>Bacillati</taxon>
        <taxon>Actinomycetota</taxon>
        <taxon>Actinomycetes</taxon>
        <taxon>Kitasatosporales</taxon>
        <taxon>Streptomycetaceae</taxon>
        <taxon>Kitasatospora</taxon>
    </lineage>
</organism>
<evidence type="ECO:0000256" key="2">
    <source>
        <dbReference type="ARBA" id="ARBA00022801"/>
    </source>
</evidence>
<comment type="caution">
    <text evidence="5">The sequence shown here is derived from an EMBL/GenBank/DDBJ whole genome shotgun (WGS) entry which is preliminary data.</text>
</comment>
<dbReference type="NCBIfam" id="NF005927">
    <property type="entry name" value="PRK07942.1"/>
    <property type="match status" value="1"/>
</dbReference>
<dbReference type="PANTHER" id="PTHR30231:SF4">
    <property type="entry name" value="PROTEIN NEN2"/>
    <property type="match status" value="1"/>
</dbReference>
<evidence type="ECO:0000313" key="5">
    <source>
        <dbReference type="EMBL" id="TWE17027.1"/>
    </source>
</evidence>
<dbReference type="GO" id="GO:0008408">
    <property type="term" value="F:3'-5' exonuclease activity"/>
    <property type="evidence" value="ECO:0007669"/>
    <property type="project" value="TreeGrafter"/>
</dbReference>
<gene>
    <name evidence="5" type="ORF">FB465_2029</name>
</gene>
<dbReference type="RefSeq" id="WP_246192599.1">
    <property type="nucleotide sequence ID" value="NZ_BAAABR010000089.1"/>
</dbReference>
<proteinExistence type="predicted"/>
<dbReference type="CDD" id="cd06127">
    <property type="entry name" value="DEDDh"/>
    <property type="match status" value="1"/>
</dbReference>
<sequence>MTAFWTIRKVGFDTETTGTDVERDRIVTAALVFTGGGVEDATVTYLINPGVPIPVEASNVHGVTTEMALAGQDPAAALSDIADKLVAAVAWDMPVIAFNLPFDFTILDRELIRHGLPTVMSRVDGAALRLIDPLVIDRQLDRYRRGSRKLKDVAEHYGVAPQEWHTAEADATAAVHVAEALFARYPQLGAMSAAELIDAQQLWHRRWAADFQTHLRESEKDPGAVIDGAWPLKALPVEVAS</sequence>
<dbReference type="EMBL" id="VIVR01000001">
    <property type="protein sequence ID" value="TWE17027.1"/>
    <property type="molecule type" value="Genomic_DNA"/>
</dbReference>
<keyword evidence="6" id="KW-1185">Reference proteome</keyword>
<dbReference type="InterPro" id="IPR012337">
    <property type="entry name" value="RNaseH-like_sf"/>
</dbReference>
<dbReference type="AlphaFoldDB" id="A0A561EN46"/>
<accession>A0A561EN46</accession>
<dbReference type="GO" id="GO:0003676">
    <property type="term" value="F:nucleic acid binding"/>
    <property type="evidence" value="ECO:0007669"/>
    <property type="project" value="InterPro"/>
</dbReference>
<dbReference type="InterPro" id="IPR036397">
    <property type="entry name" value="RNaseH_sf"/>
</dbReference>
<name>A0A561EN46_9ACTN</name>
<dbReference type="PANTHER" id="PTHR30231">
    <property type="entry name" value="DNA POLYMERASE III SUBUNIT EPSILON"/>
    <property type="match status" value="1"/>
</dbReference>
<evidence type="ECO:0000313" key="6">
    <source>
        <dbReference type="Proteomes" id="UP000318416"/>
    </source>
</evidence>